<name>A0A0A0L3D0_CUCSA</name>
<evidence type="ECO:0000313" key="1">
    <source>
        <dbReference type="EMBL" id="KGN55107.1"/>
    </source>
</evidence>
<proteinExistence type="predicted"/>
<dbReference type="AlphaFoldDB" id="A0A0A0L3D0"/>
<evidence type="ECO:0000313" key="2">
    <source>
        <dbReference type="Proteomes" id="UP000029981"/>
    </source>
</evidence>
<reference evidence="1 2" key="2">
    <citation type="journal article" date="2009" name="PLoS ONE">
        <title>An integrated genetic and cytogenetic map of the cucumber genome.</title>
        <authorList>
            <person name="Ren Y."/>
            <person name="Zhang Z."/>
            <person name="Liu J."/>
            <person name="Staub J.E."/>
            <person name="Han Y."/>
            <person name="Cheng Z."/>
            <person name="Li X."/>
            <person name="Lu J."/>
            <person name="Miao H."/>
            <person name="Kang H."/>
            <person name="Xie B."/>
            <person name="Gu X."/>
            <person name="Wang X."/>
            <person name="Du Y."/>
            <person name="Jin W."/>
            <person name="Huang S."/>
        </authorList>
    </citation>
    <scope>NUCLEOTIDE SEQUENCE [LARGE SCALE GENOMIC DNA]</scope>
    <source>
        <strain evidence="2">cv. 9930</strain>
    </source>
</reference>
<sequence length="52" mass="5886">MRVGWNPSHTAVMLAVQDPEMKANDNDPRSFTSTDKKWMGAPLKPAFLLDLR</sequence>
<reference evidence="1 2" key="4">
    <citation type="journal article" date="2011" name="BMC Genomics">
        <title>RNA-Seq improves annotation of protein-coding genes in the cucumber genome.</title>
        <authorList>
            <person name="Li Z."/>
            <person name="Zhang Z."/>
            <person name="Yan P."/>
            <person name="Huang S."/>
            <person name="Fei Z."/>
            <person name="Lin K."/>
        </authorList>
    </citation>
    <scope>NUCLEOTIDE SEQUENCE [LARGE SCALE GENOMIC DNA]</scope>
    <source>
        <strain evidence="2">cv. 9930</strain>
    </source>
</reference>
<protein>
    <submittedName>
        <fullName evidence="1">Uncharacterized protein</fullName>
    </submittedName>
</protein>
<dbReference type="Gramene" id="KGN55107">
    <property type="protein sequence ID" value="KGN55107"/>
    <property type="gene ID" value="Csa_4G630020"/>
</dbReference>
<reference evidence="1 2" key="1">
    <citation type="journal article" date="2009" name="Nat. Genet.">
        <title>The genome of the cucumber, Cucumis sativus L.</title>
        <authorList>
            <person name="Huang S."/>
            <person name="Li R."/>
            <person name="Zhang Z."/>
            <person name="Li L."/>
            <person name="Gu X."/>
            <person name="Fan W."/>
            <person name="Lucas W.J."/>
            <person name="Wang X."/>
            <person name="Xie B."/>
            <person name="Ni P."/>
            <person name="Ren Y."/>
            <person name="Zhu H."/>
            <person name="Li J."/>
            <person name="Lin K."/>
            <person name="Jin W."/>
            <person name="Fei Z."/>
            <person name="Li G."/>
            <person name="Staub J."/>
            <person name="Kilian A."/>
            <person name="van der Vossen E.A."/>
            <person name="Wu Y."/>
            <person name="Guo J."/>
            <person name="He J."/>
            <person name="Jia Z."/>
            <person name="Ren Y."/>
            <person name="Tian G."/>
            <person name="Lu Y."/>
            <person name="Ruan J."/>
            <person name="Qian W."/>
            <person name="Wang M."/>
            <person name="Huang Q."/>
            <person name="Li B."/>
            <person name="Xuan Z."/>
            <person name="Cao J."/>
            <person name="Asan"/>
            <person name="Wu Z."/>
            <person name="Zhang J."/>
            <person name="Cai Q."/>
            <person name="Bai Y."/>
            <person name="Zhao B."/>
            <person name="Han Y."/>
            <person name="Li Y."/>
            <person name="Li X."/>
            <person name="Wang S."/>
            <person name="Shi Q."/>
            <person name="Liu S."/>
            <person name="Cho W.K."/>
            <person name="Kim J.Y."/>
            <person name="Xu Y."/>
            <person name="Heller-Uszynska K."/>
            <person name="Miao H."/>
            <person name="Cheng Z."/>
            <person name="Zhang S."/>
            <person name="Wu J."/>
            <person name="Yang Y."/>
            <person name="Kang H."/>
            <person name="Li M."/>
            <person name="Liang H."/>
            <person name="Ren X."/>
            <person name="Shi Z."/>
            <person name="Wen M."/>
            <person name="Jian M."/>
            <person name="Yang H."/>
            <person name="Zhang G."/>
            <person name="Yang Z."/>
            <person name="Chen R."/>
            <person name="Liu S."/>
            <person name="Li J."/>
            <person name="Ma L."/>
            <person name="Liu H."/>
            <person name="Zhou Y."/>
            <person name="Zhao J."/>
            <person name="Fang X."/>
            <person name="Li G."/>
            <person name="Fang L."/>
            <person name="Li Y."/>
            <person name="Liu D."/>
            <person name="Zheng H."/>
            <person name="Zhang Y."/>
            <person name="Qin N."/>
            <person name="Li Z."/>
            <person name="Yang G."/>
            <person name="Yang S."/>
            <person name="Bolund L."/>
            <person name="Kristiansen K."/>
            <person name="Zheng H."/>
            <person name="Li S."/>
            <person name="Zhang X."/>
            <person name="Yang H."/>
            <person name="Wang J."/>
            <person name="Sun R."/>
            <person name="Zhang B."/>
            <person name="Jiang S."/>
            <person name="Wang J."/>
            <person name="Du Y."/>
            <person name="Li S."/>
        </authorList>
    </citation>
    <scope>NUCLEOTIDE SEQUENCE [LARGE SCALE GENOMIC DNA]</scope>
    <source>
        <strain evidence="2">cv. 9930</strain>
    </source>
</reference>
<keyword evidence="2" id="KW-1185">Reference proteome</keyword>
<accession>A0A0A0L3D0</accession>
<organism evidence="1 2">
    <name type="scientific">Cucumis sativus</name>
    <name type="common">Cucumber</name>
    <dbReference type="NCBI Taxonomy" id="3659"/>
    <lineage>
        <taxon>Eukaryota</taxon>
        <taxon>Viridiplantae</taxon>
        <taxon>Streptophyta</taxon>
        <taxon>Embryophyta</taxon>
        <taxon>Tracheophyta</taxon>
        <taxon>Spermatophyta</taxon>
        <taxon>Magnoliopsida</taxon>
        <taxon>eudicotyledons</taxon>
        <taxon>Gunneridae</taxon>
        <taxon>Pentapetalae</taxon>
        <taxon>rosids</taxon>
        <taxon>fabids</taxon>
        <taxon>Cucurbitales</taxon>
        <taxon>Cucurbitaceae</taxon>
        <taxon>Benincaseae</taxon>
        <taxon>Cucumis</taxon>
    </lineage>
</organism>
<reference evidence="1 2" key="3">
    <citation type="journal article" date="2010" name="BMC Genomics">
        <title>Transcriptome sequencing and comparative analysis of cucumber flowers with different sex types.</title>
        <authorList>
            <person name="Guo S."/>
            <person name="Zheng Y."/>
            <person name="Joung J.G."/>
            <person name="Liu S."/>
            <person name="Zhang Z."/>
            <person name="Crasta O.R."/>
            <person name="Sobral B.W."/>
            <person name="Xu Y."/>
            <person name="Huang S."/>
            <person name="Fei Z."/>
        </authorList>
    </citation>
    <scope>NUCLEOTIDE SEQUENCE [LARGE SCALE GENOMIC DNA]</scope>
    <source>
        <strain evidence="2">cv. 9930</strain>
    </source>
</reference>
<dbReference type="Proteomes" id="UP000029981">
    <property type="component" value="Chromosome 4"/>
</dbReference>
<gene>
    <name evidence="1" type="ORF">Csa_4G630020</name>
</gene>
<dbReference type="EMBL" id="CM002925">
    <property type="protein sequence ID" value="KGN55107.1"/>
    <property type="molecule type" value="Genomic_DNA"/>
</dbReference>